<reference evidence="2 3" key="1">
    <citation type="submission" date="2017-12" db="EMBL/GenBank/DDBJ databases">
        <title>Comparative genomics of Botrytis spp.</title>
        <authorList>
            <person name="Valero-Jimenez C.A."/>
            <person name="Tapia P."/>
            <person name="Veloso J."/>
            <person name="Silva-Moreno E."/>
            <person name="Staats M."/>
            <person name="Valdes J.H."/>
            <person name="Van Kan J.A.L."/>
        </authorList>
    </citation>
    <scope>NUCLEOTIDE SEQUENCE [LARGE SCALE GENOMIC DNA]</scope>
    <source>
        <strain evidence="2 3">MUCL3349</strain>
    </source>
</reference>
<dbReference type="EMBL" id="PQXO01000070">
    <property type="protein sequence ID" value="TGO90294.1"/>
    <property type="molecule type" value="Genomic_DNA"/>
</dbReference>
<feature type="region of interest" description="Disordered" evidence="1">
    <location>
        <begin position="1"/>
        <end position="142"/>
    </location>
</feature>
<protein>
    <submittedName>
        <fullName evidence="2">Uncharacterized protein</fullName>
    </submittedName>
</protein>
<comment type="caution">
    <text evidence="2">The sequence shown here is derived from an EMBL/GenBank/DDBJ whole genome shotgun (WGS) entry which is preliminary data.</text>
</comment>
<dbReference type="Proteomes" id="UP000297280">
    <property type="component" value="Unassembled WGS sequence"/>
</dbReference>
<accession>A0A4Z1L0H3</accession>
<feature type="compositionally biased region" description="Acidic residues" evidence="1">
    <location>
        <begin position="94"/>
        <end position="105"/>
    </location>
</feature>
<sequence length="199" mass="22033">MHCSDPYARTELPGSRDPGNLLSPVLKQERISSPTFCDDENITSSSFPAYAETESDRFVPDNRSHSSKRKGKRNAEIAIPRGRKRNARKSYVEEATDNGEEELESILESAPHSKMQYQDQRTRSRGENISSVATTAPPSENITMSLDMSTGSSKEPHITLTIPAAFQKYHVTIIHGNITSKYTVNGEATASTPRHAPEI</sequence>
<gene>
    <name evidence="2" type="ORF">BPOR_0070g00060</name>
</gene>
<evidence type="ECO:0000313" key="3">
    <source>
        <dbReference type="Proteomes" id="UP000297280"/>
    </source>
</evidence>
<keyword evidence="3" id="KW-1185">Reference proteome</keyword>
<evidence type="ECO:0000313" key="2">
    <source>
        <dbReference type="EMBL" id="TGO90294.1"/>
    </source>
</evidence>
<proteinExistence type="predicted"/>
<evidence type="ECO:0000256" key="1">
    <source>
        <dbReference type="SAM" id="MobiDB-lite"/>
    </source>
</evidence>
<dbReference type="AlphaFoldDB" id="A0A4Z1L0H3"/>
<feature type="compositionally biased region" description="Polar residues" evidence="1">
    <location>
        <begin position="127"/>
        <end position="142"/>
    </location>
</feature>
<feature type="compositionally biased region" description="Basic and acidic residues" evidence="1">
    <location>
        <begin position="54"/>
        <end position="64"/>
    </location>
</feature>
<name>A0A4Z1L0H3_9HELO</name>
<organism evidence="2 3">
    <name type="scientific">Botrytis porri</name>
    <dbReference type="NCBI Taxonomy" id="87229"/>
    <lineage>
        <taxon>Eukaryota</taxon>
        <taxon>Fungi</taxon>
        <taxon>Dikarya</taxon>
        <taxon>Ascomycota</taxon>
        <taxon>Pezizomycotina</taxon>
        <taxon>Leotiomycetes</taxon>
        <taxon>Helotiales</taxon>
        <taxon>Sclerotiniaceae</taxon>
        <taxon>Botrytis</taxon>
    </lineage>
</organism>
<dbReference type="OrthoDB" id="3538635at2759"/>